<sequence length="243" mass="25746">MTEPRRLRSGAAMAESGAGTEPDAAAVDIDRLVDAVVARLTAAGVGAEAAAPVVKEEEPEVVEDAPTSPSRAQRQLWLAELRRQLDVPAATFGTREQEEVRGLLIIGEGGGPPPDHSHWFWGRVRLFLIVAHEGWGAAVRDARSSDMERLGIHLSRDVVQPPAAARPQPPPPPPPASAPASSLDSGVVTNTRPELGQQKKNPDAPDACRRQTGDDGVHQPVNVDGGGVRLRPGPRLGHRRAGP</sequence>
<feature type="compositionally biased region" description="Pro residues" evidence="1">
    <location>
        <begin position="167"/>
        <end position="177"/>
    </location>
</feature>
<name>A0A6A4VTF5_AMPAM</name>
<feature type="compositionally biased region" description="Basic and acidic residues" evidence="1">
    <location>
        <begin position="200"/>
        <end position="217"/>
    </location>
</feature>
<feature type="region of interest" description="Disordered" evidence="1">
    <location>
        <begin position="1"/>
        <end position="25"/>
    </location>
</feature>
<keyword evidence="3" id="KW-1185">Reference proteome</keyword>
<dbReference type="Proteomes" id="UP000440578">
    <property type="component" value="Unassembled WGS sequence"/>
</dbReference>
<comment type="caution">
    <text evidence="2">The sequence shown here is derived from an EMBL/GenBank/DDBJ whole genome shotgun (WGS) entry which is preliminary data.</text>
</comment>
<organism evidence="2 3">
    <name type="scientific">Amphibalanus amphitrite</name>
    <name type="common">Striped barnacle</name>
    <name type="synonym">Balanus amphitrite</name>
    <dbReference type="NCBI Taxonomy" id="1232801"/>
    <lineage>
        <taxon>Eukaryota</taxon>
        <taxon>Metazoa</taxon>
        <taxon>Ecdysozoa</taxon>
        <taxon>Arthropoda</taxon>
        <taxon>Crustacea</taxon>
        <taxon>Multicrustacea</taxon>
        <taxon>Cirripedia</taxon>
        <taxon>Thoracica</taxon>
        <taxon>Thoracicalcarea</taxon>
        <taxon>Balanomorpha</taxon>
        <taxon>Balanoidea</taxon>
        <taxon>Balanidae</taxon>
        <taxon>Amphibalaninae</taxon>
        <taxon>Amphibalanus</taxon>
    </lineage>
</organism>
<reference evidence="2 3" key="1">
    <citation type="submission" date="2019-07" db="EMBL/GenBank/DDBJ databases">
        <title>Draft genome assembly of a fouling barnacle, Amphibalanus amphitrite (Darwin, 1854): The first reference genome for Thecostraca.</title>
        <authorList>
            <person name="Kim W."/>
        </authorList>
    </citation>
    <scope>NUCLEOTIDE SEQUENCE [LARGE SCALE GENOMIC DNA]</scope>
    <source>
        <strain evidence="2">SNU_AA5</strain>
        <tissue evidence="2">Soma without cirri and trophi</tissue>
    </source>
</reference>
<evidence type="ECO:0000313" key="3">
    <source>
        <dbReference type="Proteomes" id="UP000440578"/>
    </source>
</evidence>
<feature type="region of interest" description="Disordered" evidence="1">
    <location>
        <begin position="157"/>
        <end position="243"/>
    </location>
</feature>
<dbReference type="AlphaFoldDB" id="A0A6A4VTF5"/>
<accession>A0A6A4VTF5</accession>
<proteinExistence type="predicted"/>
<protein>
    <submittedName>
        <fullName evidence="2">Uncharacterized protein</fullName>
    </submittedName>
</protein>
<evidence type="ECO:0000313" key="2">
    <source>
        <dbReference type="EMBL" id="KAF0298116.1"/>
    </source>
</evidence>
<evidence type="ECO:0000256" key="1">
    <source>
        <dbReference type="SAM" id="MobiDB-lite"/>
    </source>
</evidence>
<feature type="compositionally biased region" description="Polar residues" evidence="1">
    <location>
        <begin position="183"/>
        <end position="192"/>
    </location>
</feature>
<feature type="region of interest" description="Disordered" evidence="1">
    <location>
        <begin position="48"/>
        <end position="69"/>
    </location>
</feature>
<gene>
    <name evidence="2" type="ORF">FJT64_004507</name>
</gene>
<dbReference type="EMBL" id="VIIS01001445">
    <property type="protein sequence ID" value="KAF0298116.1"/>
    <property type="molecule type" value="Genomic_DNA"/>
</dbReference>